<comment type="caution">
    <text evidence="10">The sequence shown here is derived from an EMBL/GenBank/DDBJ whole genome shotgun (WGS) entry which is preliminary data.</text>
</comment>
<dbReference type="OrthoDB" id="913834at2759"/>
<evidence type="ECO:0000256" key="2">
    <source>
        <dbReference type="ARBA" id="ARBA00012483"/>
    </source>
</evidence>
<evidence type="ECO:0000256" key="1">
    <source>
        <dbReference type="ARBA" id="ARBA00000900"/>
    </source>
</evidence>
<dbReference type="GO" id="GO:0016874">
    <property type="term" value="F:ligase activity"/>
    <property type="evidence" value="ECO:0007669"/>
    <property type="project" value="UniProtKB-KW"/>
</dbReference>
<dbReference type="Gene3D" id="3.30.40.10">
    <property type="entry name" value="Zinc/RING finger domain, C3HC4 (zinc finger)"/>
    <property type="match status" value="1"/>
</dbReference>
<dbReference type="PANTHER" id="PTHR22937">
    <property type="entry name" value="E3 UBIQUITIN-PROTEIN LIGASE RNF165"/>
    <property type="match status" value="1"/>
</dbReference>
<evidence type="ECO:0000256" key="8">
    <source>
        <dbReference type="PROSITE-ProRule" id="PRU00175"/>
    </source>
</evidence>
<keyword evidence="4" id="KW-0479">Metal-binding</keyword>
<keyword evidence="6" id="KW-0833">Ubl conjugation pathway</keyword>
<dbReference type="SUPFAM" id="SSF57850">
    <property type="entry name" value="RING/U-box"/>
    <property type="match status" value="1"/>
</dbReference>
<sequence length="245" mass="28260">MIAKSLFLEKQDNHGSDKVMDVVCKEEMEERITIIHGMAKENYMQLPLEFSWSRYFRPRSSTRPIQAREETERSLVSADNTVVSDEIVAPRPIQVSRDTQRGLRYSDQTGIGSDNDDAIFDEFFLMLRGLSREMNFSEETNSDDDTVMFDEFADEMGELDWYGSSSRTGFSEETIRRHLKTRNFVNVKVKNAIDEGPEVCVVCQCEYEENEKVASLVCGHEYHVDCIKKWLSQDTFCPICKAKAL</sequence>
<dbReference type="AlphaFoldDB" id="A0A8S0REI0"/>
<dbReference type="InterPro" id="IPR001841">
    <property type="entry name" value="Znf_RING"/>
</dbReference>
<dbReference type="Proteomes" id="UP000594638">
    <property type="component" value="Unassembled WGS sequence"/>
</dbReference>
<comment type="catalytic activity">
    <reaction evidence="1">
        <text>S-ubiquitinyl-[E2 ubiquitin-conjugating enzyme]-L-cysteine + [acceptor protein]-L-lysine = [E2 ubiquitin-conjugating enzyme]-L-cysteine + N(6)-ubiquitinyl-[acceptor protein]-L-lysine.</text>
        <dbReference type="EC" id="2.3.2.27"/>
    </reaction>
</comment>
<evidence type="ECO:0000313" key="11">
    <source>
        <dbReference type="Proteomes" id="UP000594638"/>
    </source>
</evidence>
<name>A0A8S0REI0_OLEEU</name>
<dbReference type="EMBL" id="CACTIH010003615">
    <property type="protein sequence ID" value="CAA2977985.1"/>
    <property type="molecule type" value="Genomic_DNA"/>
</dbReference>
<keyword evidence="10" id="KW-0436">Ligase</keyword>
<evidence type="ECO:0000256" key="5">
    <source>
        <dbReference type="ARBA" id="ARBA00022771"/>
    </source>
</evidence>
<dbReference type="PROSITE" id="PS50089">
    <property type="entry name" value="ZF_RING_2"/>
    <property type="match status" value="1"/>
</dbReference>
<keyword evidence="7" id="KW-0862">Zinc</keyword>
<evidence type="ECO:0000256" key="4">
    <source>
        <dbReference type="ARBA" id="ARBA00022723"/>
    </source>
</evidence>
<evidence type="ECO:0000256" key="3">
    <source>
        <dbReference type="ARBA" id="ARBA00022679"/>
    </source>
</evidence>
<feature type="domain" description="RING-type" evidence="9">
    <location>
        <begin position="200"/>
        <end position="241"/>
    </location>
</feature>
<dbReference type="InterPro" id="IPR013083">
    <property type="entry name" value="Znf_RING/FYVE/PHD"/>
</dbReference>
<evidence type="ECO:0000256" key="7">
    <source>
        <dbReference type="ARBA" id="ARBA00022833"/>
    </source>
</evidence>
<protein>
    <recommendedName>
        <fullName evidence="2">RING-type E3 ubiquitin transferase</fullName>
        <ecNumber evidence="2">2.3.2.27</ecNumber>
    </recommendedName>
</protein>
<keyword evidence="3" id="KW-0808">Transferase</keyword>
<reference evidence="10 11" key="1">
    <citation type="submission" date="2019-12" db="EMBL/GenBank/DDBJ databases">
        <authorList>
            <person name="Alioto T."/>
            <person name="Alioto T."/>
            <person name="Gomez Garrido J."/>
        </authorList>
    </citation>
    <scope>NUCLEOTIDE SEQUENCE [LARGE SCALE GENOMIC DNA]</scope>
</reference>
<accession>A0A8S0REI0</accession>
<dbReference type="Gramene" id="OE9A010572T1">
    <property type="protein sequence ID" value="OE9A010572C1"/>
    <property type="gene ID" value="OE9A010572"/>
</dbReference>
<evidence type="ECO:0000256" key="6">
    <source>
        <dbReference type="ARBA" id="ARBA00022786"/>
    </source>
</evidence>
<evidence type="ECO:0000313" key="10">
    <source>
        <dbReference type="EMBL" id="CAA2977985.1"/>
    </source>
</evidence>
<proteinExistence type="predicted"/>
<organism evidence="10 11">
    <name type="scientific">Olea europaea subsp. europaea</name>
    <dbReference type="NCBI Taxonomy" id="158383"/>
    <lineage>
        <taxon>Eukaryota</taxon>
        <taxon>Viridiplantae</taxon>
        <taxon>Streptophyta</taxon>
        <taxon>Embryophyta</taxon>
        <taxon>Tracheophyta</taxon>
        <taxon>Spermatophyta</taxon>
        <taxon>Magnoliopsida</taxon>
        <taxon>eudicotyledons</taxon>
        <taxon>Gunneridae</taxon>
        <taxon>Pentapetalae</taxon>
        <taxon>asterids</taxon>
        <taxon>lamiids</taxon>
        <taxon>Lamiales</taxon>
        <taxon>Oleaceae</taxon>
        <taxon>Oleeae</taxon>
        <taxon>Olea</taxon>
    </lineage>
</organism>
<dbReference type="SMART" id="SM00184">
    <property type="entry name" value="RING"/>
    <property type="match status" value="1"/>
</dbReference>
<dbReference type="GO" id="GO:0061630">
    <property type="term" value="F:ubiquitin protein ligase activity"/>
    <property type="evidence" value="ECO:0007669"/>
    <property type="project" value="UniProtKB-EC"/>
</dbReference>
<dbReference type="InterPro" id="IPR045191">
    <property type="entry name" value="MBR1/2-like"/>
</dbReference>
<evidence type="ECO:0000259" key="9">
    <source>
        <dbReference type="PROSITE" id="PS50089"/>
    </source>
</evidence>
<keyword evidence="11" id="KW-1185">Reference proteome</keyword>
<dbReference type="Pfam" id="PF13639">
    <property type="entry name" value="zf-RING_2"/>
    <property type="match status" value="1"/>
</dbReference>
<dbReference type="EC" id="2.3.2.27" evidence="2"/>
<dbReference type="GO" id="GO:0008270">
    <property type="term" value="F:zinc ion binding"/>
    <property type="evidence" value="ECO:0007669"/>
    <property type="project" value="UniProtKB-KW"/>
</dbReference>
<keyword evidence="5 8" id="KW-0863">Zinc-finger</keyword>
<dbReference type="PANTHER" id="PTHR22937:SF65">
    <property type="entry name" value="E3 UBIQUITIN-PROTEIN LIGASE ARK2C"/>
    <property type="match status" value="1"/>
</dbReference>
<gene>
    <name evidence="10" type="ORF">OLEA9_A010572</name>
</gene>